<dbReference type="Proteomes" id="UP000738359">
    <property type="component" value="Unassembled WGS sequence"/>
</dbReference>
<feature type="non-terminal residue" evidence="2">
    <location>
        <position position="310"/>
    </location>
</feature>
<comment type="caution">
    <text evidence="2">The sequence shown here is derived from an EMBL/GenBank/DDBJ whole genome shotgun (WGS) entry which is preliminary data.</text>
</comment>
<dbReference type="EMBL" id="JAAAHY010002853">
    <property type="protein sequence ID" value="KAF9943825.1"/>
    <property type="molecule type" value="Genomic_DNA"/>
</dbReference>
<dbReference type="Gene3D" id="3.60.10.10">
    <property type="entry name" value="Endonuclease/exonuclease/phosphatase"/>
    <property type="match status" value="1"/>
</dbReference>
<sequence length="310" mass="33421">LTGDFNVKCGDILVEYITSEPGADDDPPDEAKPQDLKRLQASDPASEGCPCTLKLGVEGSKPAADMPSEVKEPSEAEKYRNLIKSGLNLSLKNTMVFYPIHIASVYSLSSIVGFIFHGSSTGGRQLEIVACLELNESLERLQAGLPACHLGSDHFALGAKFRIADRGVSLPSQKPRIPTRVRAIFVIDCPIPFPQGVVEGVDVPGVKLVRNVQGGLREVGQVMALLSAAANLLKKNHQMVFSSVDLSLIKARNVKSSPTTVSKFKAQTQALRDVLSPSSSVSRADKLAARMPDEVKKPSEADEYHDFIKS</sequence>
<protein>
    <submittedName>
        <fullName evidence="2">Uncharacterized protein</fullName>
    </submittedName>
</protein>
<dbReference type="AlphaFoldDB" id="A0A9P6IQ86"/>
<feature type="region of interest" description="Disordered" evidence="1">
    <location>
        <begin position="282"/>
        <end position="310"/>
    </location>
</feature>
<evidence type="ECO:0000313" key="2">
    <source>
        <dbReference type="EMBL" id="KAF9943825.1"/>
    </source>
</evidence>
<keyword evidence="3" id="KW-1185">Reference proteome</keyword>
<reference evidence="2" key="1">
    <citation type="journal article" date="2020" name="Fungal Divers.">
        <title>Resolving the Mortierellaceae phylogeny through synthesis of multi-gene phylogenetics and phylogenomics.</title>
        <authorList>
            <person name="Vandepol N."/>
            <person name="Liber J."/>
            <person name="Desiro A."/>
            <person name="Na H."/>
            <person name="Kennedy M."/>
            <person name="Barry K."/>
            <person name="Grigoriev I.V."/>
            <person name="Miller A.N."/>
            <person name="O'Donnell K."/>
            <person name="Stajich J.E."/>
            <person name="Bonito G."/>
        </authorList>
    </citation>
    <scope>NUCLEOTIDE SEQUENCE</scope>
    <source>
        <strain evidence="2">CK1249</strain>
    </source>
</reference>
<evidence type="ECO:0000256" key="1">
    <source>
        <dbReference type="SAM" id="MobiDB-lite"/>
    </source>
</evidence>
<accession>A0A9P6IQ86</accession>
<evidence type="ECO:0000313" key="3">
    <source>
        <dbReference type="Proteomes" id="UP000738359"/>
    </source>
</evidence>
<proteinExistence type="predicted"/>
<gene>
    <name evidence="2" type="ORF">BGZ70_005379</name>
</gene>
<feature type="region of interest" description="Disordered" evidence="1">
    <location>
        <begin position="18"/>
        <end position="49"/>
    </location>
</feature>
<name>A0A9P6IQ86_MORAP</name>
<feature type="compositionally biased region" description="Basic and acidic residues" evidence="1">
    <location>
        <begin position="29"/>
        <end position="40"/>
    </location>
</feature>
<dbReference type="OrthoDB" id="428734at2759"/>
<organism evidence="2 3">
    <name type="scientific">Mortierella alpina</name>
    <name type="common">Oleaginous fungus</name>
    <name type="synonym">Mortierella renispora</name>
    <dbReference type="NCBI Taxonomy" id="64518"/>
    <lineage>
        <taxon>Eukaryota</taxon>
        <taxon>Fungi</taxon>
        <taxon>Fungi incertae sedis</taxon>
        <taxon>Mucoromycota</taxon>
        <taxon>Mortierellomycotina</taxon>
        <taxon>Mortierellomycetes</taxon>
        <taxon>Mortierellales</taxon>
        <taxon>Mortierellaceae</taxon>
        <taxon>Mortierella</taxon>
    </lineage>
</organism>
<feature type="non-terminal residue" evidence="2">
    <location>
        <position position="1"/>
    </location>
</feature>
<feature type="compositionally biased region" description="Basic and acidic residues" evidence="1">
    <location>
        <begin position="283"/>
        <end position="310"/>
    </location>
</feature>
<dbReference type="InterPro" id="IPR036691">
    <property type="entry name" value="Endo/exonu/phosph_ase_sf"/>
</dbReference>